<evidence type="ECO:0000313" key="19">
    <source>
        <dbReference type="EMBL" id="KAJ3430519.1"/>
    </source>
</evidence>
<dbReference type="InterPro" id="IPR007641">
    <property type="entry name" value="RNA_pol_Rpb2_7"/>
</dbReference>
<dbReference type="GO" id="GO:0032549">
    <property type="term" value="F:ribonucleoside binding"/>
    <property type="evidence" value="ECO:0007669"/>
    <property type="project" value="InterPro"/>
</dbReference>
<comment type="catalytic activity">
    <reaction evidence="12">
        <text>RNA(n) + a ribonucleoside 5'-triphosphate = RNA(n+1) + diphosphate</text>
        <dbReference type="Rhea" id="RHEA:21248"/>
        <dbReference type="Rhea" id="RHEA-COMP:14527"/>
        <dbReference type="Rhea" id="RHEA-COMP:17342"/>
        <dbReference type="ChEBI" id="CHEBI:33019"/>
        <dbReference type="ChEBI" id="CHEBI:61557"/>
        <dbReference type="ChEBI" id="CHEBI:140395"/>
        <dbReference type="EC" id="2.7.7.6"/>
    </reaction>
</comment>
<evidence type="ECO:0000259" key="18">
    <source>
        <dbReference type="Pfam" id="PF06883"/>
    </source>
</evidence>
<evidence type="ECO:0000256" key="11">
    <source>
        <dbReference type="RuleBase" id="RU000434"/>
    </source>
</evidence>
<keyword evidence="3 12" id="KW-0240">DNA-directed RNA polymerase</keyword>
<dbReference type="GO" id="GO:0003899">
    <property type="term" value="F:DNA-directed RNA polymerase activity"/>
    <property type="evidence" value="ECO:0007669"/>
    <property type="project" value="UniProtKB-EC"/>
</dbReference>
<evidence type="ECO:0000256" key="5">
    <source>
        <dbReference type="ARBA" id="ARBA00022695"/>
    </source>
</evidence>
<dbReference type="Gene3D" id="2.40.50.150">
    <property type="match status" value="1"/>
</dbReference>
<evidence type="ECO:0000256" key="9">
    <source>
        <dbReference type="ARBA" id="ARBA00023163"/>
    </source>
</evidence>
<evidence type="ECO:0000256" key="1">
    <source>
        <dbReference type="ARBA" id="ARBA00004123"/>
    </source>
</evidence>
<dbReference type="Pfam" id="PF06883">
    <property type="entry name" value="RNA_pol_Rpa2_4"/>
    <property type="match status" value="1"/>
</dbReference>
<organism evidence="19 20">
    <name type="scientific">Anaeramoeba flamelloides</name>
    <dbReference type="NCBI Taxonomy" id="1746091"/>
    <lineage>
        <taxon>Eukaryota</taxon>
        <taxon>Metamonada</taxon>
        <taxon>Anaeramoebidae</taxon>
        <taxon>Anaeramoeba</taxon>
    </lineage>
</organism>
<keyword evidence="8" id="KW-0862">Zinc</keyword>
<dbReference type="Pfam" id="PF04560">
    <property type="entry name" value="RNA_pol_Rpb2_7"/>
    <property type="match status" value="1"/>
</dbReference>
<keyword evidence="7" id="KW-0863">Zinc-finger</keyword>
<dbReference type="FunFam" id="2.40.270.10:FF:000011">
    <property type="entry name" value="DNA-directed RNA polymerase subunit beta"/>
    <property type="match status" value="1"/>
</dbReference>
<keyword evidence="4 12" id="KW-0808">Transferase</keyword>
<name>A0AAV7YP23_9EUKA</name>
<dbReference type="GO" id="GO:0000428">
    <property type="term" value="C:DNA-directed RNA polymerase complex"/>
    <property type="evidence" value="ECO:0007669"/>
    <property type="project" value="UniProtKB-KW"/>
</dbReference>
<dbReference type="Gene3D" id="3.90.1110.10">
    <property type="entry name" value="RNA polymerase Rpb2, domain 2"/>
    <property type="match status" value="1"/>
</dbReference>
<dbReference type="InterPro" id="IPR015712">
    <property type="entry name" value="DNA-dir_RNA_pol_su2"/>
</dbReference>
<gene>
    <name evidence="19" type="ORF">M0812_23528</name>
</gene>
<dbReference type="EC" id="2.7.7.6" evidence="12"/>
<reference evidence="19" key="1">
    <citation type="submission" date="2022-08" db="EMBL/GenBank/DDBJ databases">
        <title>Novel sulphate-reducing endosymbionts in the free-living metamonad Anaeramoeba.</title>
        <authorList>
            <person name="Jerlstrom-Hultqvist J."/>
            <person name="Cepicka I."/>
            <person name="Gallot-Lavallee L."/>
            <person name="Salas-Leiva D."/>
            <person name="Curtis B.A."/>
            <person name="Zahonova K."/>
            <person name="Pipaliya S."/>
            <person name="Dacks J."/>
            <person name="Roger A.J."/>
        </authorList>
    </citation>
    <scope>NUCLEOTIDE SEQUENCE</scope>
    <source>
        <strain evidence="19">Busselton2</strain>
    </source>
</reference>
<evidence type="ECO:0000256" key="2">
    <source>
        <dbReference type="ARBA" id="ARBA00006835"/>
    </source>
</evidence>
<dbReference type="Pfam" id="PF04561">
    <property type="entry name" value="RNA_pol_Rpb2_2"/>
    <property type="match status" value="1"/>
</dbReference>
<dbReference type="AlphaFoldDB" id="A0AAV7YP23"/>
<dbReference type="InterPro" id="IPR014724">
    <property type="entry name" value="RNA_pol_RPB2_OB-fold"/>
</dbReference>
<dbReference type="Pfam" id="PF04565">
    <property type="entry name" value="RNA_pol_Rpb2_3"/>
    <property type="match status" value="1"/>
</dbReference>
<dbReference type="SUPFAM" id="SSF64484">
    <property type="entry name" value="beta and beta-prime subunits of DNA dependent RNA-polymerase"/>
    <property type="match status" value="1"/>
</dbReference>
<dbReference type="Gene3D" id="2.40.270.10">
    <property type="entry name" value="DNA-directed RNA polymerase, subunit 2, domain 6"/>
    <property type="match status" value="1"/>
</dbReference>
<dbReference type="Pfam" id="PF00562">
    <property type="entry name" value="RNA_pol_Rpb2_6"/>
    <property type="match status" value="1"/>
</dbReference>
<dbReference type="GO" id="GO:0003677">
    <property type="term" value="F:DNA binding"/>
    <property type="evidence" value="ECO:0007669"/>
    <property type="project" value="InterPro"/>
</dbReference>
<protein>
    <recommendedName>
        <fullName evidence="12">DNA-directed RNA polymerase subunit beta</fullName>
        <ecNumber evidence="12">2.7.7.6</ecNumber>
    </recommendedName>
</protein>
<dbReference type="CDD" id="cd00653">
    <property type="entry name" value="RNA_pol_B_RPB2"/>
    <property type="match status" value="1"/>
</dbReference>
<dbReference type="InterPro" id="IPR007645">
    <property type="entry name" value="RNA_pol_Rpb2_3"/>
</dbReference>
<evidence type="ECO:0000259" key="17">
    <source>
        <dbReference type="Pfam" id="PF04565"/>
    </source>
</evidence>
<sequence>MTTKIDENPFKTLVHAHVSSFNEAMARVNDVVIDLIPEEYQIGENAPVRFWIRSLDIEKPRVVNNLIGDEPLYPSECRERNLSYTGKIVGEIVYQIGNGFTKVFQYDFGRIPIMVQSTLCNLHGLTKEQLIEHKEEETEAGGYFIIGGIERLIRLIFQQRRNHPLAIIRPVFEGKGPGYTKYATMIRCTHKDESSVRISLHYIKTGDVDCRISLQKRQFFVPIIILLKSMTEASDKEIFDRLCEPFMRSNDKKTRQKQNKKIDSFITERIEMMLHTKHKYDLSTRSEYLAFLGSRFRVRMRLNKVITDEQAGKEFLRRYILVHLDNVNSKFDLMIHMLHKLYALILGEISPDNPDTPSFQEVLLPGDLYLMYLRYQLQNWLNYQSVVMKKLLENSGDPDNVKLLYEDKFFQEALKKNKFSITQRFQYFLATGNVVHDGSLGLPQTTGFSIVAEKLNIFRYLSHFRAIHKGAYFVNMKTTEIRKLLPEYWGFVCPIHTPDGTPCGLLNHFAQTCQIVTNLKYEDKMLVTTLRKLISEIEGVIPIDPYLIKDKEVLPIFLNGCLINRCYQNKLEAITDQLRWLKINSKLGVPNNLEIVSIPRTLGDIFPGLFLFTCHSRMIRPVLNLRFNKVEFIGTMEQMYLSVAAKRSEIVEKKTTHLELEQQNILSLIASLTPFSDFNQSPRNMYQCQMGKQTMGTPSLTWPTRSDNKMYRLISPQLPLVRNKNYLKFGMQNFPQGTNAMIAVISYTGYDMEDAMIINRASWQRGFAHGCIYKEMVIDLGEKSGGKRPKTFKQCQFVFQNYLPSEPEKKINERLGLDGLPEIGDFIKHGDPLYSRYSLKENRVILERHKGENCYIDQIRILSLDYEDKYVELMANTIGSLQCTKVSMKIRIVRNPVVGDKFSSRHGQKGVLSQLWPEENMPFTQDGLRPDVIINPHAFPSRMTIGMLIEAMAGKVASMDGKVQDGTTFQFSEKDRAIDFFGKKLRKAGYNYYGSENLYSGISGEPLHSDIFFGMVYYQRLRHMVGDKYQVRSTGKINNLTHQPVKGRKVGGGIRFGEMERDSLLAHGASFFLQDRLLNSSDVHLSYACKKCSTILSVIPSVKPSVSGNNYENLAKCSICGEKKNVIKIQIPYVFRYLVTELMAMNIKLSLLFDDFKKN</sequence>
<comment type="similarity">
    <text evidence="2 11">Belongs to the RNA polymerase beta chain family.</text>
</comment>
<feature type="domain" description="DNA-directed RNA polymerase subunit 2 hybrid-binding" evidence="13">
    <location>
        <begin position="669"/>
        <end position="1049"/>
    </location>
</feature>
<proteinExistence type="inferred from homology"/>
<comment type="caution">
    <text evidence="19">The sequence shown here is derived from an EMBL/GenBank/DDBJ whole genome shotgun (WGS) entry which is preliminary data.</text>
</comment>
<dbReference type="InterPro" id="IPR037033">
    <property type="entry name" value="DNA-dir_RNAP_su2_hyb_sf"/>
</dbReference>
<evidence type="ECO:0000256" key="8">
    <source>
        <dbReference type="ARBA" id="ARBA00022833"/>
    </source>
</evidence>
<evidence type="ECO:0000256" key="12">
    <source>
        <dbReference type="RuleBase" id="RU363031"/>
    </source>
</evidence>
<keyword evidence="9 12" id="KW-0804">Transcription</keyword>
<accession>A0AAV7YP23</accession>
<dbReference type="InterPro" id="IPR007120">
    <property type="entry name" value="DNA-dir_RNAP_su2_dom"/>
</dbReference>
<dbReference type="InterPro" id="IPR009674">
    <property type="entry name" value="Rpa2_dom_4"/>
</dbReference>
<dbReference type="GO" id="GO:0008270">
    <property type="term" value="F:zinc ion binding"/>
    <property type="evidence" value="ECO:0007669"/>
    <property type="project" value="UniProtKB-KW"/>
</dbReference>
<evidence type="ECO:0000256" key="6">
    <source>
        <dbReference type="ARBA" id="ARBA00022723"/>
    </source>
</evidence>
<dbReference type="FunFam" id="3.90.1100.10:FF:000008">
    <property type="entry name" value="DNA-directed RNA polymerase subunit beta"/>
    <property type="match status" value="1"/>
</dbReference>
<evidence type="ECO:0000256" key="3">
    <source>
        <dbReference type="ARBA" id="ARBA00022478"/>
    </source>
</evidence>
<dbReference type="PROSITE" id="PS01166">
    <property type="entry name" value="RNA_POL_BETA"/>
    <property type="match status" value="1"/>
</dbReference>
<dbReference type="InterPro" id="IPR007121">
    <property type="entry name" value="RNA_pol_bsu_CS"/>
</dbReference>
<feature type="domain" description="RNA polymerase Rpb2" evidence="14">
    <location>
        <begin position="1052"/>
        <end position="1152"/>
    </location>
</feature>
<dbReference type="Pfam" id="PF04563">
    <property type="entry name" value="RNA_pol_Rpb2_1"/>
    <property type="match status" value="1"/>
</dbReference>
<keyword evidence="6" id="KW-0479">Metal-binding</keyword>
<feature type="domain" description="RNA polymerase Rpb2" evidence="15">
    <location>
        <begin position="186"/>
        <end position="356"/>
    </location>
</feature>
<evidence type="ECO:0000313" key="20">
    <source>
        <dbReference type="Proteomes" id="UP001146793"/>
    </source>
</evidence>
<keyword evidence="10" id="KW-0539">Nucleus</keyword>
<comment type="function">
    <text evidence="12">DNA-dependent RNA polymerase catalyzes the transcription of DNA into RNA using the four ribonucleoside triphosphates as substrates.</text>
</comment>
<comment type="subcellular location">
    <subcellularLocation>
        <location evidence="1">Nucleus</location>
    </subcellularLocation>
</comment>
<feature type="domain" description="RNA polymerase Rpb2" evidence="17">
    <location>
        <begin position="451"/>
        <end position="515"/>
    </location>
</feature>
<dbReference type="EMBL" id="JANTQA010000051">
    <property type="protein sequence ID" value="KAJ3430519.1"/>
    <property type="molecule type" value="Genomic_DNA"/>
</dbReference>
<evidence type="ECO:0000256" key="7">
    <source>
        <dbReference type="ARBA" id="ARBA00022771"/>
    </source>
</evidence>
<keyword evidence="5 12" id="KW-0548">Nucleotidyltransferase</keyword>
<evidence type="ECO:0000259" key="16">
    <source>
        <dbReference type="Pfam" id="PF04563"/>
    </source>
</evidence>
<dbReference type="GO" id="GO:0005634">
    <property type="term" value="C:nucleus"/>
    <property type="evidence" value="ECO:0007669"/>
    <property type="project" value="UniProtKB-SubCell"/>
</dbReference>
<dbReference type="InterPro" id="IPR007642">
    <property type="entry name" value="RNA_pol_Rpb2_2"/>
</dbReference>
<dbReference type="InterPro" id="IPR007644">
    <property type="entry name" value="RNA_pol_bsu_protrusion"/>
</dbReference>
<evidence type="ECO:0000259" key="13">
    <source>
        <dbReference type="Pfam" id="PF00562"/>
    </source>
</evidence>
<dbReference type="Proteomes" id="UP001146793">
    <property type="component" value="Unassembled WGS sequence"/>
</dbReference>
<dbReference type="InterPro" id="IPR037034">
    <property type="entry name" value="RNA_pol_Rpb2_2_sf"/>
</dbReference>
<evidence type="ECO:0000259" key="14">
    <source>
        <dbReference type="Pfam" id="PF04560"/>
    </source>
</evidence>
<feature type="domain" description="DNA-directed RNA polymerase I subunit RPA2" evidence="18">
    <location>
        <begin position="566"/>
        <end position="620"/>
    </location>
</feature>
<evidence type="ECO:0000256" key="10">
    <source>
        <dbReference type="ARBA" id="ARBA00023242"/>
    </source>
</evidence>
<dbReference type="PANTHER" id="PTHR20856">
    <property type="entry name" value="DNA-DIRECTED RNA POLYMERASE I SUBUNIT 2"/>
    <property type="match status" value="1"/>
</dbReference>
<dbReference type="GO" id="GO:0006351">
    <property type="term" value="P:DNA-templated transcription"/>
    <property type="evidence" value="ECO:0007669"/>
    <property type="project" value="InterPro"/>
</dbReference>
<evidence type="ECO:0000259" key="15">
    <source>
        <dbReference type="Pfam" id="PF04561"/>
    </source>
</evidence>
<dbReference type="FunFam" id="3.90.1800.10:FF:000004">
    <property type="entry name" value="DNA-directed RNA polymerase subunit beta"/>
    <property type="match status" value="1"/>
</dbReference>
<dbReference type="Gene3D" id="3.90.1100.10">
    <property type="match status" value="2"/>
</dbReference>
<evidence type="ECO:0000256" key="4">
    <source>
        <dbReference type="ARBA" id="ARBA00022679"/>
    </source>
</evidence>
<dbReference type="Gene3D" id="3.90.1800.10">
    <property type="entry name" value="RNA polymerase alpha subunit dimerisation domain"/>
    <property type="match status" value="1"/>
</dbReference>
<feature type="domain" description="RNA polymerase beta subunit protrusion" evidence="16">
    <location>
        <begin position="13"/>
        <end position="395"/>
    </location>
</feature>